<dbReference type="InterPro" id="IPR051534">
    <property type="entry name" value="CBASS_pafABC_assoc_protein"/>
</dbReference>
<name>A0AA37T749_9ALTE</name>
<dbReference type="InterPro" id="IPR016634">
    <property type="entry name" value="CapW-like"/>
</dbReference>
<reference evidence="4" key="2">
    <citation type="submission" date="2023-01" db="EMBL/GenBank/DDBJ databases">
        <title>Draft genome sequence of Agaribacter marinus strain NBRC 110023.</title>
        <authorList>
            <person name="Sun Q."/>
            <person name="Mori K."/>
        </authorList>
    </citation>
    <scope>NUCLEOTIDE SEQUENCE</scope>
    <source>
        <strain evidence="4">NBRC 110023</strain>
    </source>
</reference>
<feature type="domain" description="WYL" evidence="1">
    <location>
        <begin position="111"/>
        <end position="175"/>
    </location>
</feature>
<dbReference type="AlphaFoldDB" id="A0AA37T749"/>
<dbReference type="Pfam" id="PF26107">
    <property type="entry name" value="BrxR_CTD"/>
    <property type="match status" value="1"/>
</dbReference>
<evidence type="ECO:0000313" key="4">
    <source>
        <dbReference type="EMBL" id="GLR72730.1"/>
    </source>
</evidence>
<dbReference type="Proteomes" id="UP001156601">
    <property type="component" value="Unassembled WGS sequence"/>
</dbReference>
<comment type="caution">
    <text evidence="4">The sequence shown here is derived from an EMBL/GenBank/DDBJ whole genome shotgun (WGS) entry which is preliminary data.</text>
</comment>
<organism evidence="4 5">
    <name type="scientific">Agaribacter marinus</name>
    <dbReference type="NCBI Taxonomy" id="1431249"/>
    <lineage>
        <taxon>Bacteria</taxon>
        <taxon>Pseudomonadati</taxon>
        <taxon>Pseudomonadota</taxon>
        <taxon>Gammaproteobacteria</taxon>
        <taxon>Alteromonadales</taxon>
        <taxon>Alteromonadaceae</taxon>
        <taxon>Agaribacter</taxon>
    </lineage>
</organism>
<feature type="domain" description="DNA-binding transcriptional repressor CapW C-terminal dimerisation" evidence="2">
    <location>
        <begin position="198"/>
        <end position="267"/>
    </location>
</feature>
<evidence type="ECO:0000259" key="1">
    <source>
        <dbReference type="Pfam" id="PF13280"/>
    </source>
</evidence>
<sequence length="274" mass="32122">MDRRFFFIEMLAYWQGEVNSSHVADYFNISRTQAKKYLSNYQALHPDCLIYDKSAKAYRTSTHFTANYISAEVSEYLSWLDIEYTLSTSKKNSSMTHTGLNIPERWVSPDVIRALVQAIRRKLRVEVDYISLANPNNEGRVIQPFIFVRTDLRWHLRAYDEKNKSFRDFVLSRFVGVPELLTSATYSIDQDRAWNTDIDLILQADSRLSKQQKAVIEREYQMNDGKLRVTSRAALAQYVLQEMQVNIKFHDAFPEAQQLVLANKKDVQHWLFNT</sequence>
<proteinExistence type="predicted"/>
<dbReference type="PANTHER" id="PTHR34580">
    <property type="match status" value="1"/>
</dbReference>
<evidence type="ECO:0000313" key="5">
    <source>
        <dbReference type="Proteomes" id="UP001156601"/>
    </source>
</evidence>
<dbReference type="EMBL" id="BSOT01000012">
    <property type="protein sequence ID" value="GLR72730.1"/>
    <property type="molecule type" value="Genomic_DNA"/>
</dbReference>
<dbReference type="InterPro" id="IPR059020">
    <property type="entry name" value="CapW_CTD"/>
</dbReference>
<gene>
    <name evidence="4" type="ORF">GCM10007852_36380</name>
</gene>
<evidence type="ECO:0000259" key="2">
    <source>
        <dbReference type="Pfam" id="PF26107"/>
    </source>
</evidence>
<dbReference type="PANTHER" id="PTHR34580:SF3">
    <property type="entry name" value="PROTEIN PAFB"/>
    <property type="match status" value="1"/>
</dbReference>
<reference evidence="4" key="1">
    <citation type="journal article" date="2014" name="Int. J. Syst. Evol. Microbiol.">
        <title>Complete genome sequence of Corynebacterium casei LMG S-19264T (=DSM 44701T), isolated from a smear-ripened cheese.</title>
        <authorList>
            <consortium name="US DOE Joint Genome Institute (JGI-PGF)"/>
            <person name="Walter F."/>
            <person name="Albersmeier A."/>
            <person name="Kalinowski J."/>
            <person name="Ruckert C."/>
        </authorList>
    </citation>
    <scope>NUCLEOTIDE SEQUENCE</scope>
    <source>
        <strain evidence="4">NBRC 110023</strain>
    </source>
</reference>
<dbReference type="InterPro" id="IPR059019">
    <property type="entry name" value="WHD_CapW"/>
</dbReference>
<accession>A0AA37T749</accession>
<dbReference type="RefSeq" id="WP_284219146.1">
    <property type="nucleotide sequence ID" value="NZ_BSOT01000012.1"/>
</dbReference>
<dbReference type="PIRSF" id="PIRSF015558">
    <property type="entry name" value="Txn_reg_DeoR_prd"/>
    <property type="match status" value="1"/>
</dbReference>
<dbReference type="Pfam" id="PF13280">
    <property type="entry name" value="WYL"/>
    <property type="match status" value="1"/>
</dbReference>
<dbReference type="InterPro" id="IPR026881">
    <property type="entry name" value="WYL_dom"/>
</dbReference>
<keyword evidence="5" id="KW-1185">Reference proteome</keyword>
<dbReference type="PROSITE" id="PS52050">
    <property type="entry name" value="WYL"/>
    <property type="match status" value="1"/>
</dbReference>
<dbReference type="Pfam" id="PF26109">
    <property type="entry name" value="WHD_BrxR"/>
    <property type="match status" value="1"/>
</dbReference>
<protein>
    <submittedName>
        <fullName evidence="4">WYL domain-containing protein</fullName>
    </submittedName>
</protein>
<evidence type="ECO:0000259" key="3">
    <source>
        <dbReference type="Pfam" id="PF26109"/>
    </source>
</evidence>
<feature type="domain" description="DNA-binding transcriptional repressor CapW winged helix-turn-helix" evidence="3">
    <location>
        <begin position="2"/>
        <end position="81"/>
    </location>
</feature>